<dbReference type="EMBL" id="CM037151">
    <property type="protein sequence ID" value="KAH7842583.1"/>
    <property type="molecule type" value="Genomic_DNA"/>
</dbReference>
<reference evidence="1 2" key="1">
    <citation type="journal article" date="2021" name="Hortic Res">
        <title>High-quality reference genome and annotation aids understanding of berry development for evergreen blueberry (Vaccinium darrowii).</title>
        <authorList>
            <person name="Yu J."/>
            <person name="Hulse-Kemp A.M."/>
            <person name="Babiker E."/>
            <person name="Staton M."/>
        </authorList>
    </citation>
    <scope>NUCLEOTIDE SEQUENCE [LARGE SCALE GENOMIC DNA]</scope>
    <source>
        <strain evidence="2">cv. NJ 8807/NJ 8810</strain>
        <tissue evidence="1">Young leaf</tissue>
    </source>
</reference>
<accession>A0ACB7XQ48</accession>
<protein>
    <submittedName>
        <fullName evidence="1">Uncharacterized protein</fullName>
    </submittedName>
</protein>
<dbReference type="Proteomes" id="UP000828048">
    <property type="component" value="Chromosome 1"/>
</dbReference>
<name>A0ACB7XQ48_9ERIC</name>
<evidence type="ECO:0000313" key="2">
    <source>
        <dbReference type="Proteomes" id="UP000828048"/>
    </source>
</evidence>
<keyword evidence="2" id="KW-1185">Reference proteome</keyword>
<proteinExistence type="predicted"/>
<organism evidence="1 2">
    <name type="scientific">Vaccinium darrowii</name>
    <dbReference type="NCBI Taxonomy" id="229202"/>
    <lineage>
        <taxon>Eukaryota</taxon>
        <taxon>Viridiplantae</taxon>
        <taxon>Streptophyta</taxon>
        <taxon>Embryophyta</taxon>
        <taxon>Tracheophyta</taxon>
        <taxon>Spermatophyta</taxon>
        <taxon>Magnoliopsida</taxon>
        <taxon>eudicotyledons</taxon>
        <taxon>Gunneridae</taxon>
        <taxon>Pentapetalae</taxon>
        <taxon>asterids</taxon>
        <taxon>Ericales</taxon>
        <taxon>Ericaceae</taxon>
        <taxon>Vaccinioideae</taxon>
        <taxon>Vaccinieae</taxon>
        <taxon>Vaccinium</taxon>
    </lineage>
</organism>
<gene>
    <name evidence="1" type="ORF">Vadar_006977</name>
</gene>
<comment type="caution">
    <text evidence="1">The sequence shown here is derived from an EMBL/GenBank/DDBJ whole genome shotgun (WGS) entry which is preliminary data.</text>
</comment>
<sequence>MAATFLLPSVHTIVNGLIQLVTQQITNQTTKEIIQQITQQTTQQITEQATQQINLAGDFEKDLRKLQRRLQNIQALLCDAGKGHIDSEVLKMWLKSLQSVACDAENMLGELAYESLRRKLEVGKRKRDQVICQTTSLFNGPSAILFQQDKPSVCIIYGTSGDDGRTAVVAEREIIPLKKKNFGRQYARFLEFTTSFSGCLLRWMPIGVEFCKVHVVTSINVLNIELKPTSLLSNASCDLQVKVTEIVVCLVSGLNICNSYSSLELRTVILMLLLMSLKKKNIALGLN</sequence>
<evidence type="ECO:0000313" key="1">
    <source>
        <dbReference type="EMBL" id="KAH7842583.1"/>
    </source>
</evidence>